<gene>
    <name evidence="1" type="ORF">SK803_16110</name>
</gene>
<comment type="caution">
    <text evidence="1">The sequence shown here is derived from an EMBL/GenBank/DDBJ whole genome shotgun (WGS) entry which is preliminary data.</text>
</comment>
<protein>
    <submittedName>
        <fullName evidence="1">Uncharacterized protein</fullName>
    </submittedName>
</protein>
<organism evidence="1 2">
    <name type="scientific">Lentzea miocenica</name>
    <dbReference type="NCBI Taxonomy" id="3095431"/>
    <lineage>
        <taxon>Bacteria</taxon>
        <taxon>Bacillati</taxon>
        <taxon>Actinomycetota</taxon>
        <taxon>Actinomycetes</taxon>
        <taxon>Pseudonocardiales</taxon>
        <taxon>Pseudonocardiaceae</taxon>
        <taxon>Lentzea</taxon>
    </lineage>
</organism>
<evidence type="ECO:0000313" key="2">
    <source>
        <dbReference type="Proteomes" id="UP001285521"/>
    </source>
</evidence>
<dbReference type="RefSeq" id="WP_319966806.1">
    <property type="nucleotide sequence ID" value="NZ_JAXAVW010000012.1"/>
</dbReference>
<reference evidence="1 2" key="1">
    <citation type="submission" date="2023-11" db="EMBL/GenBank/DDBJ databases">
        <title>Lentzea sokolovensis, sp. nov., Lentzea kristufkii, sp. nov., and Lentzea miocenensis, sp. nov., rare actinobacteria from Sokolov Coal Basin, Miocene lacustrine sediment, Czech Republic.</title>
        <authorList>
            <person name="Lara A."/>
            <person name="Kotroba L."/>
            <person name="Nouioui I."/>
            <person name="Neumann-Schaal M."/>
            <person name="Mast Y."/>
            <person name="Chronakova A."/>
        </authorList>
    </citation>
    <scope>NUCLEOTIDE SEQUENCE [LARGE SCALE GENOMIC DNA]</scope>
    <source>
        <strain evidence="1 2">BCCO 10_0856</strain>
    </source>
</reference>
<reference evidence="1 2" key="2">
    <citation type="submission" date="2023-11" db="EMBL/GenBank/DDBJ databases">
        <authorList>
            <person name="Lara A.C."/>
            <person name="Chronakova A."/>
        </authorList>
    </citation>
    <scope>NUCLEOTIDE SEQUENCE [LARGE SCALE GENOMIC DNA]</scope>
    <source>
        <strain evidence="1 2">BCCO 10_0856</strain>
    </source>
</reference>
<dbReference type="Proteomes" id="UP001285521">
    <property type="component" value="Unassembled WGS sequence"/>
</dbReference>
<proteinExistence type="predicted"/>
<dbReference type="EMBL" id="JAXAVW010000012">
    <property type="protein sequence ID" value="MDX8031750.1"/>
    <property type="molecule type" value="Genomic_DNA"/>
</dbReference>
<name>A0ABU4T0X5_9PSEU</name>
<accession>A0ABU4T0X5</accession>
<evidence type="ECO:0000313" key="1">
    <source>
        <dbReference type="EMBL" id="MDX8031750.1"/>
    </source>
</evidence>
<sequence>MGVLDGPWEDQPSDVRLGEFIRRLLSASFRQEAAARRARDAELLVDRLDVGTRLFVRDLHNEQLADQDEYRLKPDPFADALRERLSEALLDRPDDVDDHRAWRLLEAALAERARWISTAQFGRDEAQHAGRDAPRCVRRFEFLILVEGEPCGNVT</sequence>
<keyword evidence="2" id="KW-1185">Reference proteome</keyword>